<evidence type="ECO:0000256" key="1">
    <source>
        <dbReference type="SAM" id="Coils"/>
    </source>
</evidence>
<dbReference type="GO" id="GO:0032467">
    <property type="term" value="P:positive regulation of cytokinesis"/>
    <property type="evidence" value="ECO:0007669"/>
    <property type="project" value="TreeGrafter"/>
</dbReference>
<proteinExistence type="predicted"/>
<dbReference type="GO" id="GO:0140496">
    <property type="term" value="F:gamma-tubulin complex binding"/>
    <property type="evidence" value="ECO:0007669"/>
    <property type="project" value="InterPro"/>
</dbReference>
<sequence>MRNLHIEILRQFHMQEMEMSRVMSSILQNQAELMEEVKSLRKENQQLRQLL</sequence>
<dbReference type="STRING" id="29730.A0A0D2UYL0"/>
<dbReference type="GO" id="GO:2000694">
    <property type="term" value="P:regulation of phragmoplast microtubule organization"/>
    <property type="evidence" value="ECO:0007669"/>
    <property type="project" value="TreeGrafter"/>
</dbReference>
<name>A0A0D2UYL0_GOSRA</name>
<evidence type="ECO:0000313" key="2">
    <source>
        <dbReference type="EMBL" id="KJB74069.1"/>
    </source>
</evidence>
<dbReference type="GO" id="GO:0010968">
    <property type="term" value="P:regulation of microtubule nucleation"/>
    <property type="evidence" value="ECO:0007669"/>
    <property type="project" value="InterPro"/>
</dbReference>
<accession>A0A0D2UYL0</accession>
<dbReference type="EMBL" id="CM001750">
    <property type="protein sequence ID" value="KJB74069.1"/>
    <property type="molecule type" value="Genomic_DNA"/>
</dbReference>
<gene>
    <name evidence="2" type="ORF">B456_011G270200</name>
</gene>
<dbReference type="GO" id="GO:0060236">
    <property type="term" value="P:regulation of mitotic spindle organization"/>
    <property type="evidence" value="ECO:0007669"/>
    <property type="project" value="TreeGrafter"/>
</dbReference>
<dbReference type="Proteomes" id="UP000032304">
    <property type="component" value="Chromosome 11"/>
</dbReference>
<feature type="coiled-coil region" evidence="1">
    <location>
        <begin position="23"/>
        <end position="50"/>
    </location>
</feature>
<keyword evidence="3" id="KW-1185">Reference proteome</keyword>
<dbReference type="InterPro" id="IPR044621">
    <property type="entry name" value="NEDD1"/>
</dbReference>
<protein>
    <submittedName>
        <fullName evidence="2">Uncharacterized protein</fullName>
    </submittedName>
</protein>
<organism evidence="2 3">
    <name type="scientific">Gossypium raimondii</name>
    <name type="common">Peruvian cotton</name>
    <name type="synonym">Gossypium klotzschianum subsp. raimondii</name>
    <dbReference type="NCBI Taxonomy" id="29730"/>
    <lineage>
        <taxon>Eukaryota</taxon>
        <taxon>Viridiplantae</taxon>
        <taxon>Streptophyta</taxon>
        <taxon>Embryophyta</taxon>
        <taxon>Tracheophyta</taxon>
        <taxon>Spermatophyta</taxon>
        <taxon>Magnoliopsida</taxon>
        <taxon>eudicotyledons</taxon>
        <taxon>Gunneridae</taxon>
        <taxon>Pentapetalae</taxon>
        <taxon>rosids</taxon>
        <taxon>malvids</taxon>
        <taxon>Malvales</taxon>
        <taxon>Malvaceae</taxon>
        <taxon>Malvoideae</taxon>
        <taxon>Gossypium</taxon>
    </lineage>
</organism>
<dbReference type="GO" id="GO:0005828">
    <property type="term" value="C:kinetochore microtubule"/>
    <property type="evidence" value="ECO:0007669"/>
    <property type="project" value="TreeGrafter"/>
</dbReference>
<keyword evidence="1" id="KW-0175">Coiled coil</keyword>
<dbReference type="GO" id="GO:0000919">
    <property type="term" value="P:cell plate assembly"/>
    <property type="evidence" value="ECO:0007669"/>
    <property type="project" value="TreeGrafter"/>
</dbReference>
<dbReference type="PANTHER" id="PTHR45096:SF1">
    <property type="entry name" value="PROTEIN NEDD1"/>
    <property type="match status" value="1"/>
</dbReference>
<dbReference type="AlphaFoldDB" id="A0A0D2UYL0"/>
<reference evidence="2 3" key="1">
    <citation type="journal article" date="2012" name="Nature">
        <title>Repeated polyploidization of Gossypium genomes and the evolution of spinnable cotton fibres.</title>
        <authorList>
            <person name="Paterson A.H."/>
            <person name="Wendel J.F."/>
            <person name="Gundlach H."/>
            <person name="Guo H."/>
            <person name="Jenkins J."/>
            <person name="Jin D."/>
            <person name="Llewellyn D."/>
            <person name="Showmaker K.C."/>
            <person name="Shu S."/>
            <person name="Udall J."/>
            <person name="Yoo M.J."/>
            <person name="Byers R."/>
            <person name="Chen W."/>
            <person name="Doron-Faigenboim A."/>
            <person name="Duke M.V."/>
            <person name="Gong L."/>
            <person name="Grimwood J."/>
            <person name="Grover C."/>
            <person name="Grupp K."/>
            <person name="Hu G."/>
            <person name="Lee T.H."/>
            <person name="Li J."/>
            <person name="Lin L."/>
            <person name="Liu T."/>
            <person name="Marler B.S."/>
            <person name="Page J.T."/>
            <person name="Roberts A.W."/>
            <person name="Romanel E."/>
            <person name="Sanders W.S."/>
            <person name="Szadkowski E."/>
            <person name="Tan X."/>
            <person name="Tang H."/>
            <person name="Xu C."/>
            <person name="Wang J."/>
            <person name="Wang Z."/>
            <person name="Zhang D."/>
            <person name="Zhang L."/>
            <person name="Ashrafi H."/>
            <person name="Bedon F."/>
            <person name="Bowers J.E."/>
            <person name="Brubaker C.L."/>
            <person name="Chee P.W."/>
            <person name="Das S."/>
            <person name="Gingle A.R."/>
            <person name="Haigler C.H."/>
            <person name="Harker D."/>
            <person name="Hoffmann L.V."/>
            <person name="Hovav R."/>
            <person name="Jones D.C."/>
            <person name="Lemke C."/>
            <person name="Mansoor S."/>
            <person name="ur Rahman M."/>
            <person name="Rainville L.N."/>
            <person name="Rambani A."/>
            <person name="Reddy U.K."/>
            <person name="Rong J.K."/>
            <person name="Saranga Y."/>
            <person name="Scheffler B.E."/>
            <person name="Scheffler J.A."/>
            <person name="Stelly D.M."/>
            <person name="Triplett B.A."/>
            <person name="Van Deynze A."/>
            <person name="Vaslin M.F."/>
            <person name="Waghmare V.N."/>
            <person name="Walford S.A."/>
            <person name="Wright R.J."/>
            <person name="Zaki E.A."/>
            <person name="Zhang T."/>
            <person name="Dennis E.S."/>
            <person name="Mayer K.F."/>
            <person name="Peterson D.G."/>
            <person name="Rokhsar D.S."/>
            <person name="Wang X."/>
            <person name="Schmutz J."/>
        </authorList>
    </citation>
    <scope>NUCLEOTIDE SEQUENCE [LARGE SCALE GENOMIC DNA]</scope>
</reference>
<dbReference type="PANTHER" id="PTHR45096">
    <property type="entry name" value="PROTEIN NEDD1"/>
    <property type="match status" value="1"/>
</dbReference>
<dbReference type="Gramene" id="KJB74069">
    <property type="protein sequence ID" value="KJB74069"/>
    <property type="gene ID" value="B456_011G270200"/>
</dbReference>
<evidence type="ECO:0000313" key="3">
    <source>
        <dbReference type="Proteomes" id="UP000032304"/>
    </source>
</evidence>